<accession>A0A2N0D6Q8</accession>
<organism evidence="1 2">
    <name type="scientific">Rhizobium sullae</name>
    <name type="common">Rhizobium hedysari</name>
    <dbReference type="NCBI Taxonomy" id="50338"/>
    <lineage>
        <taxon>Bacteria</taxon>
        <taxon>Pseudomonadati</taxon>
        <taxon>Pseudomonadota</taxon>
        <taxon>Alphaproteobacteria</taxon>
        <taxon>Hyphomicrobiales</taxon>
        <taxon>Rhizobiaceae</taxon>
        <taxon>Rhizobium/Agrobacterium group</taxon>
        <taxon>Rhizobium</taxon>
    </lineage>
</organism>
<evidence type="ECO:0000313" key="1">
    <source>
        <dbReference type="EMBL" id="PKA41784.1"/>
    </source>
</evidence>
<name>A0A2N0D6Q8_RHISU</name>
<proteinExistence type="predicted"/>
<comment type="caution">
    <text evidence="1">The sequence shown here is derived from an EMBL/GenBank/DDBJ whole genome shotgun (WGS) entry which is preliminary data.</text>
</comment>
<dbReference type="Proteomes" id="UP000232164">
    <property type="component" value="Unassembled WGS sequence"/>
</dbReference>
<reference evidence="1 2" key="1">
    <citation type="submission" date="2017-11" db="EMBL/GenBank/DDBJ databases">
        <authorList>
            <person name="Han C.G."/>
        </authorList>
    </citation>
    <scope>NUCLEOTIDE SEQUENCE [LARGE SCALE GENOMIC DNA]</scope>
    <source>
        <strain evidence="1 2">HCNT1</strain>
    </source>
</reference>
<reference evidence="1 2" key="2">
    <citation type="submission" date="2017-12" db="EMBL/GenBank/DDBJ databases">
        <title>Genome sequence of Rhizobium sullae HCNT1 isolated from Sulla coronaria nodules and featuring peculiar denitrification phenotypes.</title>
        <authorList>
            <person name="De Diego-Diaz B."/>
            <person name="Treu L."/>
            <person name="Campanaro S."/>
            <person name="Da Silva Duarte V."/>
            <person name="Basaglia M."/>
            <person name="Favaro L."/>
            <person name="Casella S."/>
            <person name="Squartini A."/>
        </authorList>
    </citation>
    <scope>NUCLEOTIDE SEQUENCE [LARGE SCALE GENOMIC DNA]</scope>
    <source>
        <strain evidence="1 2">HCNT1</strain>
    </source>
</reference>
<sequence>MAEDAARLVRPAFGNAFGTERQSLSSHNRNIQFDLRMAAIRWDVMFMAEFQSRLTERFFL</sequence>
<evidence type="ECO:0000313" key="2">
    <source>
        <dbReference type="Proteomes" id="UP000232164"/>
    </source>
</evidence>
<gene>
    <name evidence="1" type="ORF">CWR43_20790</name>
</gene>
<dbReference type="AlphaFoldDB" id="A0A2N0D6Q8"/>
<dbReference type="EMBL" id="PIQN01000016">
    <property type="protein sequence ID" value="PKA41784.1"/>
    <property type="molecule type" value="Genomic_DNA"/>
</dbReference>
<protein>
    <submittedName>
        <fullName evidence="1">Uncharacterized protein</fullName>
    </submittedName>
</protein>